<keyword evidence="2" id="KW-1185">Reference proteome</keyword>
<accession>A0AAW2Z6A0</accession>
<organism evidence="1 2">
    <name type="scientific">Acrasis kona</name>
    <dbReference type="NCBI Taxonomy" id="1008807"/>
    <lineage>
        <taxon>Eukaryota</taxon>
        <taxon>Discoba</taxon>
        <taxon>Heterolobosea</taxon>
        <taxon>Tetramitia</taxon>
        <taxon>Eutetramitia</taxon>
        <taxon>Acrasidae</taxon>
        <taxon>Acrasis</taxon>
    </lineage>
</organism>
<evidence type="ECO:0000313" key="1">
    <source>
        <dbReference type="EMBL" id="KAL0484960.1"/>
    </source>
</evidence>
<reference evidence="1 2" key="1">
    <citation type="submission" date="2024-03" db="EMBL/GenBank/DDBJ databases">
        <title>The Acrasis kona genome and developmental transcriptomes reveal deep origins of eukaryotic multicellular pathways.</title>
        <authorList>
            <person name="Sheikh S."/>
            <person name="Fu C.-J."/>
            <person name="Brown M.W."/>
            <person name="Baldauf S.L."/>
        </authorList>
    </citation>
    <scope>NUCLEOTIDE SEQUENCE [LARGE SCALE GENOMIC DNA]</scope>
    <source>
        <strain evidence="1 2">ATCC MYA-3509</strain>
    </source>
</reference>
<name>A0AAW2Z6A0_9EUKA</name>
<sequence length="130" mass="15232">MVLFGLNKYFGAETRSFDDDNEWNSLDEKFLPRCQEEAVPFHLEHHGNRYEIKTDVEVYKPQSTNIEFNFYTIFVDGDAIVDGRIEKYKREFPMPKGAIKKQIRATVTPDGKISIIIPLEKKFHVKSLFD</sequence>
<protein>
    <submittedName>
        <fullName evidence="1">HR29</fullName>
    </submittedName>
</protein>
<dbReference type="Proteomes" id="UP001431209">
    <property type="component" value="Unassembled WGS sequence"/>
</dbReference>
<dbReference type="EMBL" id="JAOPGA020001092">
    <property type="protein sequence ID" value="KAL0484960.1"/>
    <property type="molecule type" value="Genomic_DNA"/>
</dbReference>
<dbReference type="AlphaFoldDB" id="A0AAW2Z6A0"/>
<evidence type="ECO:0000313" key="2">
    <source>
        <dbReference type="Proteomes" id="UP001431209"/>
    </source>
</evidence>
<proteinExistence type="predicted"/>
<gene>
    <name evidence="1" type="ORF">AKO1_003755</name>
</gene>
<comment type="caution">
    <text evidence="1">The sequence shown here is derived from an EMBL/GenBank/DDBJ whole genome shotgun (WGS) entry which is preliminary data.</text>
</comment>